<dbReference type="CDD" id="cd05300">
    <property type="entry name" value="2-Hacid_dh_1"/>
    <property type="match status" value="1"/>
</dbReference>
<dbReference type="InterPro" id="IPR006140">
    <property type="entry name" value="D-isomer_DH_NAD-bd"/>
</dbReference>
<keyword evidence="2" id="KW-0520">NAD</keyword>
<dbReference type="SUPFAM" id="SSF52283">
    <property type="entry name" value="Formate/glycerate dehydrogenase catalytic domain-like"/>
    <property type="match status" value="1"/>
</dbReference>
<dbReference type="PANTHER" id="PTHR43333">
    <property type="entry name" value="2-HACID_DH_C DOMAIN-CONTAINING PROTEIN"/>
    <property type="match status" value="1"/>
</dbReference>
<evidence type="ECO:0000259" key="3">
    <source>
        <dbReference type="Pfam" id="PF02826"/>
    </source>
</evidence>
<dbReference type="InterPro" id="IPR036291">
    <property type="entry name" value="NAD(P)-bd_dom_sf"/>
</dbReference>
<keyword evidence="5" id="KW-1185">Reference proteome</keyword>
<dbReference type="AlphaFoldDB" id="A0A927BPZ4"/>
<proteinExistence type="predicted"/>
<name>A0A927BPZ4_9BACL</name>
<protein>
    <submittedName>
        <fullName evidence="4">D-2-hydroxyacid dehydrogenase</fullName>
    </submittedName>
</protein>
<dbReference type="EMBL" id="JACXIZ010000008">
    <property type="protein sequence ID" value="MBD2844132.1"/>
    <property type="molecule type" value="Genomic_DNA"/>
</dbReference>
<dbReference type="PROSITE" id="PS00671">
    <property type="entry name" value="D_2_HYDROXYACID_DH_3"/>
    <property type="match status" value="1"/>
</dbReference>
<dbReference type="RefSeq" id="WP_190914543.1">
    <property type="nucleotide sequence ID" value="NZ_JACXIZ010000008.1"/>
</dbReference>
<dbReference type="PANTHER" id="PTHR43333:SF1">
    <property type="entry name" value="D-ISOMER SPECIFIC 2-HYDROXYACID DEHYDROGENASE NAD-BINDING DOMAIN-CONTAINING PROTEIN"/>
    <property type="match status" value="1"/>
</dbReference>
<dbReference type="Proteomes" id="UP000621560">
    <property type="component" value="Unassembled WGS sequence"/>
</dbReference>
<comment type="caution">
    <text evidence="4">The sequence shown here is derived from an EMBL/GenBank/DDBJ whole genome shotgun (WGS) entry which is preliminary data.</text>
</comment>
<sequence>MNEIQTVLSTVGFKAEQLQRLRDVFAEARFIQLRPNDAAGIAEALRLADVAILASDLDERYWNAPRLRWIHCDHAGLNNSARPEVFERGLLVSGSAGRSAPALADHALFFMLALTFQYPSFLDAQRAHLWGFPGQEKLRGLYGQTVGIIGMGNIGRELALRAKACGMRVHGYRRRAADCPEAVDRMYCAERGEQLDSLLRECDFAIVAVPLSDATHHLIGARELALMKPTAFLINLARGAIVDEAALLCALREARLAGAGLDTFSQEPLPPSHPLWDAPRTLITPHCTPPVYDRTERSIAIIAENARRYRAGERLLNELTPADVYTRG</sequence>
<dbReference type="SUPFAM" id="SSF51735">
    <property type="entry name" value="NAD(P)-binding Rossmann-fold domains"/>
    <property type="match status" value="1"/>
</dbReference>
<feature type="domain" description="D-isomer specific 2-hydroxyacid dehydrogenase NAD-binding" evidence="3">
    <location>
        <begin position="109"/>
        <end position="287"/>
    </location>
</feature>
<keyword evidence="1" id="KW-0560">Oxidoreductase</keyword>
<dbReference type="Gene3D" id="3.40.50.720">
    <property type="entry name" value="NAD(P)-binding Rossmann-like Domain"/>
    <property type="match status" value="2"/>
</dbReference>
<gene>
    <name evidence="4" type="ORF">IDH44_02945</name>
</gene>
<dbReference type="GO" id="GO:0051287">
    <property type="term" value="F:NAD binding"/>
    <property type="evidence" value="ECO:0007669"/>
    <property type="project" value="InterPro"/>
</dbReference>
<dbReference type="GO" id="GO:0016616">
    <property type="term" value="F:oxidoreductase activity, acting on the CH-OH group of donors, NAD or NADP as acceptor"/>
    <property type="evidence" value="ECO:0007669"/>
    <property type="project" value="UniProtKB-ARBA"/>
</dbReference>
<evidence type="ECO:0000256" key="1">
    <source>
        <dbReference type="ARBA" id="ARBA00023002"/>
    </source>
</evidence>
<evidence type="ECO:0000313" key="4">
    <source>
        <dbReference type="EMBL" id="MBD2844132.1"/>
    </source>
</evidence>
<accession>A0A927BPZ4</accession>
<dbReference type="InterPro" id="IPR029753">
    <property type="entry name" value="D-isomer_DH_CS"/>
</dbReference>
<evidence type="ECO:0000256" key="2">
    <source>
        <dbReference type="ARBA" id="ARBA00023027"/>
    </source>
</evidence>
<evidence type="ECO:0000313" key="5">
    <source>
        <dbReference type="Proteomes" id="UP000621560"/>
    </source>
</evidence>
<reference evidence="4" key="1">
    <citation type="submission" date="2020-09" db="EMBL/GenBank/DDBJ databases">
        <title>A novel bacterium of genus Paenibacillus, isolated from South China Sea.</title>
        <authorList>
            <person name="Huang H."/>
            <person name="Mo K."/>
            <person name="Hu Y."/>
        </authorList>
    </citation>
    <scope>NUCLEOTIDE SEQUENCE</scope>
    <source>
        <strain evidence="4">IB182496</strain>
    </source>
</reference>
<organism evidence="4 5">
    <name type="scientific">Paenibacillus sabuli</name>
    <dbReference type="NCBI Taxonomy" id="2772509"/>
    <lineage>
        <taxon>Bacteria</taxon>
        <taxon>Bacillati</taxon>
        <taxon>Bacillota</taxon>
        <taxon>Bacilli</taxon>
        <taxon>Bacillales</taxon>
        <taxon>Paenibacillaceae</taxon>
        <taxon>Paenibacillus</taxon>
    </lineage>
</organism>
<dbReference type="Pfam" id="PF02826">
    <property type="entry name" value="2-Hacid_dh_C"/>
    <property type="match status" value="1"/>
</dbReference>